<feature type="domain" description="LA2681-like HEPN" evidence="1">
    <location>
        <begin position="317"/>
        <end position="516"/>
    </location>
</feature>
<dbReference type="Pfam" id="PF18733">
    <property type="entry name" value="HEPN_LA2681"/>
    <property type="match status" value="1"/>
</dbReference>
<evidence type="ECO:0000259" key="1">
    <source>
        <dbReference type="Pfam" id="PF18733"/>
    </source>
</evidence>
<evidence type="ECO:0000313" key="2">
    <source>
        <dbReference type="EMBL" id="MFD2483016.1"/>
    </source>
</evidence>
<dbReference type="RefSeq" id="WP_344266608.1">
    <property type="nucleotide sequence ID" value="NZ_BAAAHV010000003.1"/>
</dbReference>
<gene>
    <name evidence="2" type="ORF">ACFSUT_22220</name>
</gene>
<dbReference type="Proteomes" id="UP001597542">
    <property type="component" value="Unassembled WGS sequence"/>
</dbReference>
<sequence>MSLTNHEILFLADSAIAAAYADVDNLPGDAVYAAKEVFDRVHDITSGPIQQQVLLNCSSLLIDAGSRANNKEALDIAAELTAELIGSTHLTKGQVAQAQYNRANCLTSIIDHEFSKTRSESANEDADEEKIKLEYLAHRLKFRSSLTESRLLYYSAGMNEHLDIDQRGRSFCNLANQLDFSGRWVEAYDAYLSALAIDPTNGNAAGNAALLLRIAMHEGTVDVGHAAVLHNRFLRIAHDHLGRVSELAGQQTADFWASMELFDVEDHWHPGNPDNHLQKWLIEHRLILATTALEGLGSAETKWDSAHIDTVHTPVTQGGPPKIFAMINSIKAEYLVARSIIYTACQMAEESEGLQHPSDTGWYADTEDNRVYGKIPGMFVLGQRATLDVLDKICVCINEHFEIGDRPSSVSFRSFLAKKGETGFRAEVISKLDVIPALVALRELVDDVNPNGLYPDAYNLRNAGTHRIVVATLDETKDLGRDSISLIGIDSLERVAIQALQVTRAAIMYLVAMVNYTENKKSTETSVVKIPVVGQQ</sequence>
<organism evidence="2 3">
    <name type="scientific">Amycolatopsis albidoflavus</name>
    <dbReference type="NCBI Taxonomy" id="102226"/>
    <lineage>
        <taxon>Bacteria</taxon>
        <taxon>Bacillati</taxon>
        <taxon>Actinomycetota</taxon>
        <taxon>Actinomycetes</taxon>
        <taxon>Pseudonocardiales</taxon>
        <taxon>Pseudonocardiaceae</taxon>
        <taxon>Amycolatopsis</taxon>
    </lineage>
</organism>
<evidence type="ECO:0000313" key="3">
    <source>
        <dbReference type="Proteomes" id="UP001597542"/>
    </source>
</evidence>
<accession>A0ABW5I162</accession>
<proteinExistence type="predicted"/>
<dbReference type="EMBL" id="JBHUKQ010000012">
    <property type="protein sequence ID" value="MFD2483016.1"/>
    <property type="molecule type" value="Genomic_DNA"/>
</dbReference>
<dbReference type="InterPro" id="IPR019734">
    <property type="entry name" value="TPR_rpt"/>
</dbReference>
<comment type="caution">
    <text evidence="2">The sequence shown here is derived from an EMBL/GenBank/DDBJ whole genome shotgun (WGS) entry which is preliminary data.</text>
</comment>
<reference evidence="3" key="1">
    <citation type="journal article" date="2019" name="Int. J. Syst. Evol. Microbiol.">
        <title>The Global Catalogue of Microorganisms (GCM) 10K type strain sequencing project: providing services to taxonomists for standard genome sequencing and annotation.</title>
        <authorList>
            <consortium name="The Broad Institute Genomics Platform"/>
            <consortium name="The Broad Institute Genome Sequencing Center for Infectious Disease"/>
            <person name="Wu L."/>
            <person name="Ma J."/>
        </authorList>
    </citation>
    <scope>NUCLEOTIDE SEQUENCE [LARGE SCALE GENOMIC DNA]</scope>
    <source>
        <strain evidence="3">CGMCC 4.7638</strain>
    </source>
</reference>
<keyword evidence="3" id="KW-1185">Reference proteome</keyword>
<dbReference type="SMART" id="SM00028">
    <property type="entry name" value="TPR"/>
    <property type="match status" value="1"/>
</dbReference>
<dbReference type="InterPro" id="IPR040826">
    <property type="entry name" value="HEPN_LA2681"/>
</dbReference>
<protein>
    <submittedName>
        <fullName evidence="2">LA2681 family HEPN domain-containing protein</fullName>
    </submittedName>
</protein>
<name>A0ABW5I162_9PSEU</name>